<dbReference type="NCBIfam" id="TIGR03599">
    <property type="entry name" value="YloV"/>
    <property type="match status" value="1"/>
</dbReference>
<dbReference type="Pfam" id="PF02734">
    <property type="entry name" value="Dak2"/>
    <property type="match status" value="1"/>
</dbReference>
<dbReference type="SMART" id="SM01121">
    <property type="entry name" value="Dak1_2"/>
    <property type="match status" value="1"/>
</dbReference>
<dbReference type="Gene3D" id="1.25.40.340">
    <property type="match status" value="1"/>
</dbReference>
<dbReference type="InterPro" id="IPR036117">
    <property type="entry name" value="DhaL_dom_sf"/>
</dbReference>
<dbReference type="AlphaFoldDB" id="A0A7S8ID90"/>
<dbReference type="InterPro" id="IPR033470">
    <property type="entry name" value="FakA-like_C"/>
</dbReference>
<name>A0A7S8ID90_9CHLR</name>
<evidence type="ECO:0000313" key="3">
    <source>
        <dbReference type="Proteomes" id="UP000594468"/>
    </source>
</evidence>
<dbReference type="GO" id="GO:0006071">
    <property type="term" value="P:glycerol metabolic process"/>
    <property type="evidence" value="ECO:0007669"/>
    <property type="project" value="InterPro"/>
</dbReference>
<accession>A0A7S8ID90</accession>
<evidence type="ECO:0000313" key="2">
    <source>
        <dbReference type="EMBL" id="QPC80548.1"/>
    </source>
</evidence>
<dbReference type="Pfam" id="PF13684">
    <property type="entry name" value="FakA-like_C"/>
    <property type="match status" value="1"/>
</dbReference>
<organism evidence="2 3">
    <name type="scientific">Phototrophicus methaneseepsis</name>
    <dbReference type="NCBI Taxonomy" id="2710758"/>
    <lineage>
        <taxon>Bacteria</taxon>
        <taxon>Bacillati</taxon>
        <taxon>Chloroflexota</taxon>
        <taxon>Candidatus Thermofontia</taxon>
        <taxon>Phototrophicales</taxon>
        <taxon>Phototrophicaceae</taxon>
        <taxon>Phototrophicus</taxon>
    </lineage>
</organism>
<dbReference type="Proteomes" id="UP000594468">
    <property type="component" value="Chromosome"/>
</dbReference>
<dbReference type="Pfam" id="PF21645">
    <property type="entry name" value="FakA-like_M"/>
    <property type="match status" value="1"/>
</dbReference>
<evidence type="ECO:0000259" key="1">
    <source>
        <dbReference type="PROSITE" id="PS51480"/>
    </source>
</evidence>
<feature type="domain" description="DhaL" evidence="1">
    <location>
        <begin position="13"/>
        <end position="208"/>
    </location>
</feature>
<dbReference type="SUPFAM" id="SSF101473">
    <property type="entry name" value="DhaL-like"/>
    <property type="match status" value="1"/>
</dbReference>
<dbReference type="InterPro" id="IPR050270">
    <property type="entry name" value="DegV_domain_contain"/>
</dbReference>
<dbReference type="InterPro" id="IPR019986">
    <property type="entry name" value="YloV-like"/>
</dbReference>
<dbReference type="GO" id="GO:0004371">
    <property type="term" value="F:glycerone kinase activity"/>
    <property type="evidence" value="ECO:0007669"/>
    <property type="project" value="InterPro"/>
</dbReference>
<dbReference type="EMBL" id="CP062983">
    <property type="protein sequence ID" value="QPC80548.1"/>
    <property type="molecule type" value="Genomic_DNA"/>
</dbReference>
<dbReference type="InterPro" id="IPR048394">
    <property type="entry name" value="FakA-like_M"/>
</dbReference>
<reference evidence="2 3" key="1">
    <citation type="submission" date="2020-02" db="EMBL/GenBank/DDBJ databases">
        <authorList>
            <person name="Zheng R.K."/>
            <person name="Sun C.M."/>
        </authorList>
    </citation>
    <scope>NUCLEOTIDE SEQUENCE [LARGE SCALE GENOMIC DNA]</scope>
    <source>
        <strain evidence="3">rifampicinis</strain>
    </source>
</reference>
<dbReference type="SMART" id="SM01120">
    <property type="entry name" value="Dak2"/>
    <property type="match status" value="1"/>
</dbReference>
<proteinExistence type="predicted"/>
<keyword evidence="3" id="KW-1185">Reference proteome</keyword>
<protein>
    <submittedName>
        <fullName evidence="2">DAK2 domain-containing protein</fullName>
    </submittedName>
</protein>
<dbReference type="PANTHER" id="PTHR33434">
    <property type="entry name" value="DEGV DOMAIN-CONTAINING PROTEIN DR_1986-RELATED"/>
    <property type="match status" value="1"/>
</dbReference>
<dbReference type="PROSITE" id="PS51480">
    <property type="entry name" value="DHAL"/>
    <property type="match status" value="1"/>
</dbReference>
<dbReference type="PANTHER" id="PTHR33434:SF4">
    <property type="entry name" value="PHOSPHATASE PROTEIN"/>
    <property type="match status" value="1"/>
</dbReference>
<dbReference type="KEGG" id="pmet:G4Y79_12575"/>
<dbReference type="RefSeq" id="WP_195168623.1">
    <property type="nucleotide sequence ID" value="NZ_CP062983.1"/>
</dbReference>
<dbReference type="InterPro" id="IPR004007">
    <property type="entry name" value="DhaL_dom"/>
</dbReference>
<gene>
    <name evidence="2" type="ORF">G4Y79_12575</name>
</gene>
<sequence length="573" mass="61809">MVFEAHRQRIDGQSLKYLFSGGVVWLSHHAERINMLNVFPVPDGDTGTNMLLTVRKAEAYMNDVEGTHIGHIAAAMARGARYGARGNSGTILSMLLQGFAQALANDEWMDAAALADACQNAVDYAYDTVRTVMEPQEGTILTVARAAAEAVVNRARDEEQLYSLLETMLQAAKVALDNTPSQLPVLKEAGVVDSGGAGLVALLEGMKRLLDGEDAPDSMIADLDLPQAGSVAVDDPMDWETAIAPDDERGYGYDVQFLMLGTDLDVQKVRREVGAMGWSALIDGDKEAIKVHIHVYNPAEPIDYVIRSGAELEDVVIENMQRQYEAYRQRRTHAQFTNGTSSTSNPTSHAVTDEIAVVAVARGAGLMQLLREYGAAAIVEGGQTMNPSTSDFIEAIDRLPNTQIVLLPNNSNVILAAREAASLSQKSVTVVPTKSVPQGIAALLAYSDRLDDTLDEVTEQMKDAVAHVRTIEITTATRSLDQIYGVTVREGDFFALVDNKPAAAAQDVMTAALAAMASLETSAYELVTVYYGVDVTEAEASALIDQLKVAYPSLEYESVDGGQPLYPFLLSVE</sequence>